<evidence type="ECO:0000313" key="7">
    <source>
        <dbReference type="Proteomes" id="UP000054558"/>
    </source>
</evidence>
<dbReference type="EMBL" id="DF237123">
    <property type="protein sequence ID" value="GAQ84049.1"/>
    <property type="molecule type" value="Genomic_DNA"/>
</dbReference>
<keyword evidence="1" id="KW-0479">Metal-binding</keyword>
<dbReference type="InterPro" id="IPR002893">
    <property type="entry name" value="Znf_MYND"/>
</dbReference>
<dbReference type="AlphaFoldDB" id="A0A1Y1I3R1"/>
<gene>
    <name evidence="6" type="ORF">KFL_001740080</name>
</gene>
<sequence>MAGPAMTEEFFKKASVEDMQSLAKEIAQRLKKDDPIAVMEGFTVFKEVFMCDLATTGLAGINSRAIVQMTREMQEAALQENGAVLIKLLKQMLSGRDEDFLKRKDISLENLLDPHEFSRLAGLELWSVVVIALMVDSRRMAQIILRLGSEERIFARLVACLHCTTLFADNPAAARPLNCLALRALCGLSRASKKFRALLRSDMQVLTSIQRMLSLEATRMSPLEPVLGEDNPANAVGTLLGVMATAESCKDSRIWMIEKLEFCELIVKVLSKAASVDVNVTARVGCTHALLVLLDDRVTRSMLQKRGGARVLSPVSGKFQLATPCPGLWSILKQLLSNPRAEWPPHISQYLQNLRALAKCAMGFQTLCSWSQCNPDLMLQFPYKDLKKCGACKSAYYCCKEHQKLHWPTHKNACNTFCELLGAEVEE</sequence>
<dbReference type="Gene3D" id="6.10.140.2220">
    <property type="match status" value="1"/>
</dbReference>
<dbReference type="PROSITE" id="PS50865">
    <property type="entry name" value="ZF_MYND_2"/>
    <property type="match status" value="1"/>
</dbReference>
<name>A0A1Y1I3R1_KLENI</name>
<protein>
    <recommendedName>
        <fullName evidence="5">MYND-type domain-containing protein</fullName>
    </recommendedName>
</protein>
<dbReference type="SUPFAM" id="SSF144232">
    <property type="entry name" value="HIT/MYND zinc finger-like"/>
    <property type="match status" value="1"/>
</dbReference>
<reference evidence="6 7" key="1">
    <citation type="journal article" date="2014" name="Nat. Commun.">
        <title>Klebsormidium flaccidum genome reveals primary factors for plant terrestrial adaptation.</title>
        <authorList>
            <person name="Hori K."/>
            <person name="Maruyama F."/>
            <person name="Fujisawa T."/>
            <person name="Togashi T."/>
            <person name="Yamamoto N."/>
            <person name="Seo M."/>
            <person name="Sato S."/>
            <person name="Yamada T."/>
            <person name="Mori H."/>
            <person name="Tajima N."/>
            <person name="Moriyama T."/>
            <person name="Ikeuchi M."/>
            <person name="Watanabe M."/>
            <person name="Wada H."/>
            <person name="Kobayashi K."/>
            <person name="Saito M."/>
            <person name="Masuda T."/>
            <person name="Sasaki-Sekimoto Y."/>
            <person name="Mashiguchi K."/>
            <person name="Awai K."/>
            <person name="Shimojima M."/>
            <person name="Masuda S."/>
            <person name="Iwai M."/>
            <person name="Nobusawa T."/>
            <person name="Narise T."/>
            <person name="Kondo S."/>
            <person name="Saito H."/>
            <person name="Sato R."/>
            <person name="Murakawa M."/>
            <person name="Ihara Y."/>
            <person name="Oshima-Yamada Y."/>
            <person name="Ohtaka K."/>
            <person name="Satoh M."/>
            <person name="Sonobe K."/>
            <person name="Ishii M."/>
            <person name="Ohtani R."/>
            <person name="Kanamori-Sato M."/>
            <person name="Honoki R."/>
            <person name="Miyazaki D."/>
            <person name="Mochizuki H."/>
            <person name="Umetsu J."/>
            <person name="Higashi K."/>
            <person name="Shibata D."/>
            <person name="Kamiya Y."/>
            <person name="Sato N."/>
            <person name="Nakamura Y."/>
            <person name="Tabata S."/>
            <person name="Ida S."/>
            <person name="Kurokawa K."/>
            <person name="Ohta H."/>
        </authorList>
    </citation>
    <scope>NUCLEOTIDE SEQUENCE [LARGE SCALE GENOMIC DNA]</scope>
    <source>
        <strain evidence="6 7">NIES-2285</strain>
    </source>
</reference>
<keyword evidence="3" id="KW-0862">Zinc</keyword>
<dbReference type="Proteomes" id="UP000054558">
    <property type="component" value="Unassembled WGS sequence"/>
</dbReference>
<accession>A0A1Y1I3R1</accession>
<evidence type="ECO:0000313" key="6">
    <source>
        <dbReference type="EMBL" id="GAQ84049.1"/>
    </source>
</evidence>
<evidence type="ECO:0000256" key="3">
    <source>
        <dbReference type="ARBA" id="ARBA00022833"/>
    </source>
</evidence>
<proteinExistence type="predicted"/>
<organism evidence="6 7">
    <name type="scientific">Klebsormidium nitens</name>
    <name type="common">Green alga</name>
    <name type="synonym">Ulothrix nitens</name>
    <dbReference type="NCBI Taxonomy" id="105231"/>
    <lineage>
        <taxon>Eukaryota</taxon>
        <taxon>Viridiplantae</taxon>
        <taxon>Streptophyta</taxon>
        <taxon>Klebsormidiophyceae</taxon>
        <taxon>Klebsormidiales</taxon>
        <taxon>Klebsormidiaceae</taxon>
        <taxon>Klebsormidium</taxon>
    </lineage>
</organism>
<keyword evidence="2 4" id="KW-0863">Zinc-finger</keyword>
<feature type="domain" description="MYND-type" evidence="5">
    <location>
        <begin position="373"/>
        <end position="414"/>
    </location>
</feature>
<dbReference type="OrthoDB" id="540581at2759"/>
<keyword evidence="7" id="KW-1185">Reference proteome</keyword>
<evidence type="ECO:0000256" key="4">
    <source>
        <dbReference type="PROSITE-ProRule" id="PRU00134"/>
    </source>
</evidence>
<dbReference type="Pfam" id="PF01753">
    <property type="entry name" value="zf-MYND"/>
    <property type="match status" value="1"/>
</dbReference>
<evidence type="ECO:0000256" key="2">
    <source>
        <dbReference type="ARBA" id="ARBA00022771"/>
    </source>
</evidence>
<dbReference type="GO" id="GO:0008270">
    <property type="term" value="F:zinc ion binding"/>
    <property type="evidence" value="ECO:0007669"/>
    <property type="project" value="UniProtKB-KW"/>
</dbReference>
<evidence type="ECO:0000259" key="5">
    <source>
        <dbReference type="PROSITE" id="PS50865"/>
    </source>
</evidence>
<evidence type="ECO:0000256" key="1">
    <source>
        <dbReference type="ARBA" id="ARBA00022723"/>
    </source>
</evidence>